<evidence type="ECO:0000256" key="1">
    <source>
        <dbReference type="SAM" id="SignalP"/>
    </source>
</evidence>
<reference evidence="2 3" key="1">
    <citation type="submission" date="2020-09" db="EMBL/GenBank/DDBJ databases">
        <title>Paenibacillus sp. strain PR3 16S rRNA gene Genome sequencing and assembly.</title>
        <authorList>
            <person name="Kim J."/>
        </authorList>
    </citation>
    <scope>NUCLEOTIDE SEQUENCE [LARGE SCALE GENOMIC DNA]</scope>
    <source>
        <strain evidence="2 3">PR3</strain>
    </source>
</reference>
<feature type="chain" id="PRO_5046935147" description="Lipoprotein" evidence="1">
    <location>
        <begin position="20"/>
        <end position="157"/>
    </location>
</feature>
<dbReference type="Proteomes" id="UP000609346">
    <property type="component" value="Unassembled WGS sequence"/>
</dbReference>
<evidence type="ECO:0000313" key="3">
    <source>
        <dbReference type="Proteomes" id="UP000609346"/>
    </source>
</evidence>
<dbReference type="PROSITE" id="PS51257">
    <property type="entry name" value="PROKAR_LIPOPROTEIN"/>
    <property type="match status" value="1"/>
</dbReference>
<sequence>MRIKLLLALIIMVLLSACSSTEKLLDDSMFKVRFEIPPSIKAGQTFEANAFITNESNKSWDISHGVDLFTFAIKDENGQLVNQKDTVLVIALGIASTILPDKPYSYVDPNSDRFRMLTLSEPGHYSITAKAKFRIKDNDDTYKDMIVTSEPKEIVIE</sequence>
<name>A0ABR8N648_9BACL</name>
<organism evidence="2 3">
    <name type="scientific">Paenibacillus terricola</name>
    <dbReference type="NCBI Taxonomy" id="2763503"/>
    <lineage>
        <taxon>Bacteria</taxon>
        <taxon>Bacillati</taxon>
        <taxon>Bacillota</taxon>
        <taxon>Bacilli</taxon>
        <taxon>Bacillales</taxon>
        <taxon>Paenibacillaceae</taxon>
        <taxon>Paenibacillus</taxon>
    </lineage>
</organism>
<dbReference type="EMBL" id="JACXZA010000014">
    <property type="protein sequence ID" value="MBD3922957.1"/>
    <property type="molecule type" value="Genomic_DNA"/>
</dbReference>
<gene>
    <name evidence="2" type="ORF">H8B09_29890</name>
</gene>
<comment type="caution">
    <text evidence="2">The sequence shown here is derived from an EMBL/GenBank/DDBJ whole genome shotgun (WGS) entry which is preliminary data.</text>
</comment>
<protein>
    <recommendedName>
        <fullName evidence="4">Lipoprotein</fullName>
    </recommendedName>
</protein>
<dbReference type="RefSeq" id="WP_224754137.1">
    <property type="nucleotide sequence ID" value="NZ_JACXZA010000014.1"/>
</dbReference>
<feature type="signal peptide" evidence="1">
    <location>
        <begin position="1"/>
        <end position="19"/>
    </location>
</feature>
<proteinExistence type="predicted"/>
<accession>A0ABR8N648</accession>
<keyword evidence="3" id="KW-1185">Reference proteome</keyword>
<evidence type="ECO:0008006" key="4">
    <source>
        <dbReference type="Google" id="ProtNLM"/>
    </source>
</evidence>
<evidence type="ECO:0000313" key="2">
    <source>
        <dbReference type="EMBL" id="MBD3922957.1"/>
    </source>
</evidence>
<keyword evidence="1" id="KW-0732">Signal</keyword>